<reference evidence="2 3" key="1">
    <citation type="journal article" date="2015" name="Int. J. Syst. Evol. Microbiol.">
        <title>Amycolatopsis rhabdoformis sp. nov., an actinomycete isolated from a tropical forest soil.</title>
        <authorList>
            <person name="Souza W.R."/>
            <person name="Silva R.E."/>
            <person name="Goodfellow M."/>
            <person name="Busarakam K."/>
            <person name="Figueiro F.S."/>
            <person name="Ferreira D."/>
            <person name="Rodrigues-Filho E."/>
            <person name="Moraes L.A.B."/>
            <person name="Zucchi T.D."/>
        </authorList>
    </citation>
    <scope>NUCLEOTIDE SEQUENCE [LARGE SCALE GENOMIC DNA]</scope>
    <source>
        <strain evidence="2 3">NCIMB 14900</strain>
    </source>
</reference>
<evidence type="ECO:0000313" key="2">
    <source>
        <dbReference type="EMBL" id="WSE28050.1"/>
    </source>
</evidence>
<dbReference type="EMBL" id="CP142149">
    <property type="protein sequence ID" value="WSE28050.1"/>
    <property type="molecule type" value="Genomic_DNA"/>
</dbReference>
<gene>
    <name evidence="2" type="ORF">VSH64_35165</name>
</gene>
<dbReference type="SUPFAM" id="SSF52949">
    <property type="entry name" value="Macro domain-like"/>
    <property type="match status" value="1"/>
</dbReference>
<organism evidence="2 3">
    <name type="scientific">Amycolatopsis rhabdoformis</name>
    <dbReference type="NCBI Taxonomy" id="1448059"/>
    <lineage>
        <taxon>Bacteria</taxon>
        <taxon>Bacillati</taxon>
        <taxon>Actinomycetota</taxon>
        <taxon>Actinomycetes</taxon>
        <taxon>Pseudonocardiales</taxon>
        <taxon>Pseudonocardiaceae</taxon>
        <taxon>Amycolatopsis</taxon>
    </lineage>
</organism>
<proteinExistence type="predicted"/>
<dbReference type="Pfam" id="PF10021">
    <property type="entry name" value="PARG_cat_microb"/>
    <property type="match status" value="1"/>
</dbReference>
<feature type="domain" description="Microbial-type PARG catalytic" evidence="1">
    <location>
        <begin position="9"/>
        <end position="144"/>
    </location>
</feature>
<sequence length="259" mass="28140">MSSRLKNIAAETVRIVDRGEYGDVVLRDQVTRARQGTRLYLPHDPVTVPDGPVVPHLEVTNESTTTAARRLGGDVACLVFASARNPGGGFLNGAQAQEEAIARSSALYACLLEARPFYDHHRTDPDLRYSDRVIHSPAVPVFRDDSAALLPTAHLVSFLTAAAPNFGAIRRNQPEHVSTVPSVLRRRARRVVELAAAHGHRNLVLGAWGCGVFENDPAVVAAAFRAALEACPRFERVTFAVLDRRAGEPTFGAFAREFG</sequence>
<dbReference type="PANTHER" id="PTHR35596">
    <property type="entry name" value="DUF2263 DOMAIN-CONTAINING PROTEIN"/>
    <property type="match status" value="1"/>
</dbReference>
<dbReference type="NCBIfam" id="TIGR02452">
    <property type="entry name" value="TIGR02452 family protein"/>
    <property type="match status" value="1"/>
</dbReference>
<accession>A0ABZ1I0W0</accession>
<dbReference type="InterPro" id="IPR012664">
    <property type="entry name" value="CHP02452"/>
</dbReference>
<dbReference type="Proteomes" id="UP001330812">
    <property type="component" value="Chromosome"/>
</dbReference>
<dbReference type="InterPro" id="IPR043472">
    <property type="entry name" value="Macro_dom-like"/>
</dbReference>
<name>A0ABZ1I0W0_9PSEU</name>
<dbReference type="PANTHER" id="PTHR35596:SF1">
    <property type="entry name" value="MICROBIAL-TYPE PARG CATALYTIC DOMAIN-CONTAINING PROTEIN"/>
    <property type="match status" value="1"/>
</dbReference>
<evidence type="ECO:0000259" key="1">
    <source>
        <dbReference type="Pfam" id="PF10021"/>
    </source>
</evidence>
<protein>
    <submittedName>
        <fullName evidence="2">TIGR02452 family protein</fullName>
    </submittedName>
</protein>
<dbReference type="PIRSF" id="PIRSF014899">
    <property type="entry name" value="UCP014899"/>
    <property type="match status" value="1"/>
</dbReference>
<dbReference type="RefSeq" id="WP_326567053.1">
    <property type="nucleotide sequence ID" value="NZ_CP142149.1"/>
</dbReference>
<evidence type="ECO:0000313" key="3">
    <source>
        <dbReference type="Proteomes" id="UP001330812"/>
    </source>
</evidence>
<dbReference type="Gene3D" id="3.40.220.10">
    <property type="entry name" value="Leucine Aminopeptidase, subunit E, domain 1"/>
    <property type="match status" value="1"/>
</dbReference>
<keyword evidence="3" id="KW-1185">Reference proteome</keyword>
<dbReference type="InterPro" id="IPR019261">
    <property type="entry name" value="PARG_cat_microbial"/>
</dbReference>